<reference evidence="1" key="1">
    <citation type="submission" date="2022-07" db="EMBL/GenBank/DDBJ databases">
        <authorList>
            <person name="Wu T."/>
        </authorList>
    </citation>
    <scope>NUCLEOTIDE SEQUENCE</scope>
    <source>
        <strain evidence="1">SD-1</strain>
    </source>
</reference>
<name>A0AAX3EJ75_PAEUR</name>
<accession>A0AAX3EJ75</accession>
<protein>
    <submittedName>
        <fullName evidence="1">Uncharacterized protein</fullName>
    </submittedName>
</protein>
<proteinExistence type="predicted"/>
<dbReference type="EMBL" id="CP101185">
    <property type="protein sequence ID" value="UYV98029.1"/>
    <property type="molecule type" value="Genomic_DNA"/>
</dbReference>
<keyword evidence="2" id="KW-1185">Reference proteome</keyword>
<sequence length="257" mass="27726">MGPNQLDQIVEQLQEFFSSPDAPMKFARLVLRQQDLQSGMTEQLASASNVFADWLQFSIDLLVGHELQLNAAHNKVKHGLSVRARDDLKVTFASTPPAADGTIPVSALTGPDAVDIFDRPVIEVLAQAPKVGGHRQGLELTQLRVDVPAVLAEAYMIAWAHGAMFHIAAARHFDGRGELPVNLRAPSHPGYPVDGPFPRHIAADAPVGMRFPLTNPPGGGHTQRPAGIAFRDSFIPLLFTGSAMRNIRVVADETKGA</sequence>
<dbReference type="AlphaFoldDB" id="A0AAX3EJ75"/>
<dbReference type="RefSeq" id="WP_264398806.1">
    <property type="nucleotide sequence ID" value="NZ_CP101180.1"/>
</dbReference>
<dbReference type="Proteomes" id="UP001163293">
    <property type="component" value="Chromosome"/>
</dbReference>
<evidence type="ECO:0000313" key="1">
    <source>
        <dbReference type="EMBL" id="UYV98029.1"/>
    </source>
</evidence>
<gene>
    <name evidence="1" type="ORF">NL394_01935</name>
</gene>
<organism evidence="1 2">
    <name type="scientific">Paenarthrobacter ureafaciens</name>
    <dbReference type="NCBI Taxonomy" id="37931"/>
    <lineage>
        <taxon>Bacteria</taxon>
        <taxon>Bacillati</taxon>
        <taxon>Actinomycetota</taxon>
        <taxon>Actinomycetes</taxon>
        <taxon>Micrococcales</taxon>
        <taxon>Micrococcaceae</taxon>
        <taxon>Paenarthrobacter</taxon>
    </lineage>
</organism>
<evidence type="ECO:0000313" key="2">
    <source>
        <dbReference type="Proteomes" id="UP001163293"/>
    </source>
</evidence>